<protein>
    <submittedName>
        <fullName evidence="1">Uncharacterized protein</fullName>
    </submittedName>
</protein>
<evidence type="ECO:0000313" key="1">
    <source>
        <dbReference type="EMBL" id="JAH14971.1"/>
    </source>
</evidence>
<organism evidence="1">
    <name type="scientific">Anguilla anguilla</name>
    <name type="common">European freshwater eel</name>
    <name type="synonym">Muraena anguilla</name>
    <dbReference type="NCBI Taxonomy" id="7936"/>
    <lineage>
        <taxon>Eukaryota</taxon>
        <taxon>Metazoa</taxon>
        <taxon>Chordata</taxon>
        <taxon>Craniata</taxon>
        <taxon>Vertebrata</taxon>
        <taxon>Euteleostomi</taxon>
        <taxon>Actinopterygii</taxon>
        <taxon>Neopterygii</taxon>
        <taxon>Teleostei</taxon>
        <taxon>Anguilliformes</taxon>
        <taxon>Anguillidae</taxon>
        <taxon>Anguilla</taxon>
    </lineage>
</organism>
<proteinExistence type="predicted"/>
<sequence length="49" mass="5717">MLQNIITFQMILCFPNIWGKPFLFQHDNALGYTARSVFNNVGINWKSQV</sequence>
<reference evidence="1" key="1">
    <citation type="submission" date="2014-11" db="EMBL/GenBank/DDBJ databases">
        <authorList>
            <person name="Amaro Gonzalez C."/>
        </authorList>
    </citation>
    <scope>NUCLEOTIDE SEQUENCE</scope>
</reference>
<dbReference type="EMBL" id="GBXM01093606">
    <property type="protein sequence ID" value="JAH14971.1"/>
    <property type="molecule type" value="Transcribed_RNA"/>
</dbReference>
<reference evidence="1" key="2">
    <citation type="journal article" date="2015" name="Fish Shellfish Immunol.">
        <title>Early steps in the European eel (Anguilla anguilla)-Vibrio vulnificus interaction in the gills: Role of the RtxA13 toxin.</title>
        <authorList>
            <person name="Callol A."/>
            <person name="Pajuelo D."/>
            <person name="Ebbesson L."/>
            <person name="Teles M."/>
            <person name="MacKenzie S."/>
            <person name="Amaro C."/>
        </authorList>
    </citation>
    <scope>NUCLEOTIDE SEQUENCE</scope>
</reference>
<accession>A0A0E9QDN1</accession>
<dbReference type="AlphaFoldDB" id="A0A0E9QDN1"/>
<name>A0A0E9QDN1_ANGAN</name>